<dbReference type="PANTHER" id="PTHR43319">
    <property type="entry name" value="BETA-LACTAMASE-RELATED"/>
    <property type="match status" value="1"/>
</dbReference>
<comment type="caution">
    <text evidence="2">The sequence shown here is derived from an EMBL/GenBank/DDBJ whole genome shotgun (WGS) entry which is preliminary data.</text>
</comment>
<evidence type="ECO:0000313" key="3">
    <source>
        <dbReference type="Proteomes" id="UP001596011"/>
    </source>
</evidence>
<accession>A0ABV9HD69</accession>
<evidence type="ECO:0000259" key="1">
    <source>
        <dbReference type="Pfam" id="PF00144"/>
    </source>
</evidence>
<proteinExistence type="predicted"/>
<reference evidence="3" key="1">
    <citation type="journal article" date="2019" name="Int. J. Syst. Evol. Microbiol.">
        <title>The Global Catalogue of Microorganisms (GCM) 10K type strain sequencing project: providing services to taxonomists for standard genome sequencing and annotation.</title>
        <authorList>
            <consortium name="The Broad Institute Genomics Platform"/>
            <consortium name="The Broad Institute Genome Sequencing Center for Infectious Disease"/>
            <person name="Wu L."/>
            <person name="Ma J."/>
        </authorList>
    </citation>
    <scope>NUCLEOTIDE SEQUENCE [LARGE SCALE GENOMIC DNA]</scope>
    <source>
        <strain evidence="3">CCUG 42722</strain>
    </source>
</reference>
<dbReference type="RefSeq" id="WP_377133773.1">
    <property type="nucleotide sequence ID" value="NZ_JBHSFI010000003.1"/>
</dbReference>
<dbReference type="EMBL" id="JBHSFI010000003">
    <property type="protein sequence ID" value="MFC4628057.1"/>
    <property type="molecule type" value="Genomic_DNA"/>
</dbReference>
<dbReference type="InterPro" id="IPR052907">
    <property type="entry name" value="Beta-lactamase/esterase"/>
</dbReference>
<gene>
    <name evidence="2" type="ORF">ACFO6V_07425</name>
</gene>
<protein>
    <submittedName>
        <fullName evidence="2">Serine hydrolase domain-containing protein</fullName>
    </submittedName>
</protein>
<keyword evidence="3" id="KW-1185">Reference proteome</keyword>
<dbReference type="Proteomes" id="UP001596011">
    <property type="component" value="Unassembled WGS sequence"/>
</dbReference>
<dbReference type="Gene3D" id="3.40.710.10">
    <property type="entry name" value="DD-peptidase/beta-lactamase superfamily"/>
    <property type="match status" value="1"/>
</dbReference>
<dbReference type="InterPro" id="IPR012338">
    <property type="entry name" value="Beta-lactam/transpept-like"/>
</dbReference>
<name>A0ABV9HD69_9MICO</name>
<dbReference type="GO" id="GO:0016787">
    <property type="term" value="F:hydrolase activity"/>
    <property type="evidence" value="ECO:0007669"/>
    <property type="project" value="UniProtKB-KW"/>
</dbReference>
<dbReference type="SUPFAM" id="SSF56601">
    <property type="entry name" value="beta-lactamase/transpeptidase-like"/>
    <property type="match status" value="1"/>
</dbReference>
<keyword evidence="2" id="KW-0378">Hydrolase</keyword>
<feature type="domain" description="Beta-lactamase-related" evidence="1">
    <location>
        <begin position="19"/>
        <end position="374"/>
    </location>
</feature>
<sequence length="404" mass="43519">MTFKKSIGGHCEPGFGPVADLLADFIDSGREVGASLGVYRAGRPVVEIWGGHADRARTRPWERDTMTPIASTSKALATSAVLHLVDRGVIDLERPVADYWPEFGQQGKAEIPVHLVLAHRSGLAALDGSVSNDDAAALDEVLHRLERQKLWWRPGARHGYHAVTYGYILSGLVRAVTGRTVGRYFAEEIATAYGLDLYLGVPAGQHHRIAPMVGPSQSQAFRSLLNPTWLPYALGVLDRRSVSYHATFGGSAAGFDDHDELVRYDVEDASAGGVGSGLALARLFAALIGPVDGRRIVSAGLMNAARQPQAAGRDEVLRMRTDWGLGFQLPGGPMWPSVGVPGLFGHTGASGSLAFADPEHELSFGYTPNYWGELSAVGKRSRFRSTELTEAVYAAAGIRRWPAR</sequence>
<dbReference type="PANTHER" id="PTHR43319:SF3">
    <property type="entry name" value="BETA-LACTAMASE-RELATED DOMAIN-CONTAINING PROTEIN"/>
    <property type="match status" value="1"/>
</dbReference>
<dbReference type="Pfam" id="PF00144">
    <property type="entry name" value="Beta-lactamase"/>
    <property type="match status" value="1"/>
</dbReference>
<organism evidence="2 3">
    <name type="scientific">Promicromonospora alba</name>
    <dbReference type="NCBI Taxonomy" id="1616110"/>
    <lineage>
        <taxon>Bacteria</taxon>
        <taxon>Bacillati</taxon>
        <taxon>Actinomycetota</taxon>
        <taxon>Actinomycetes</taxon>
        <taxon>Micrococcales</taxon>
        <taxon>Promicromonosporaceae</taxon>
        <taxon>Promicromonospora</taxon>
    </lineage>
</organism>
<dbReference type="InterPro" id="IPR001466">
    <property type="entry name" value="Beta-lactam-related"/>
</dbReference>
<evidence type="ECO:0000313" key="2">
    <source>
        <dbReference type="EMBL" id="MFC4628057.1"/>
    </source>
</evidence>